<feature type="transmembrane region" description="Helical" evidence="7">
    <location>
        <begin position="340"/>
        <end position="358"/>
    </location>
</feature>
<dbReference type="InterPro" id="IPR011701">
    <property type="entry name" value="MFS"/>
</dbReference>
<sequence>MTQSPEAERSPKIQTEIKAPILYIATLFQSTGASLLWPITTLYMHDNLGESMTTAGLVLMIMSLLMMFGSWLGGRFFDRWNPYKAMVIAVAISLLDLIALTFFHGWPSFAVLLAVLGLTDGIIYALLNAFAASIKSVDSRKVFNMQYLFLNVGVVVGTAGVGFIFNHGIALVFGIASVMYLVFLFMAIRYFNVAGLQQRADRSSKTKRPSVKWPRLVFSLLGLTFAIYMAYVLWETVVATHMVSLGMSTEQYSSLWTLNGLIIIVGGIALDRVIVKIPFKTSVLGGSFLFSLSFIYLIFARSYFDFICAFIILTLGEMFVSPQVPAWIDRISSPDARGQAQGLITMFISLGRAIGPVYGGLMIDHGSYDLLFASIFVIILVFIGISWLLANQSKKLS</sequence>
<comment type="subcellular location">
    <subcellularLocation>
        <location evidence="1">Cell membrane</location>
        <topology evidence="1">Multi-pass membrane protein</topology>
    </subcellularLocation>
</comment>
<feature type="transmembrane region" description="Helical" evidence="7">
    <location>
        <begin position="306"/>
        <end position="328"/>
    </location>
</feature>
<feature type="transmembrane region" description="Helical" evidence="7">
    <location>
        <begin position="282"/>
        <end position="300"/>
    </location>
</feature>
<dbReference type="OrthoDB" id="3268460at2"/>
<feature type="transmembrane region" description="Helical" evidence="7">
    <location>
        <begin position="171"/>
        <end position="192"/>
    </location>
</feature>
<dbReference type="InterPro" id="IPR020846">
    <property type="entry name" value="MFS_dom"/>
</dbReference>
<feature type="transmembrane region" description="Helical" evidence="7">
    <location>
        <begin position="213"/>
        <end position="234"/>
    </location>
</feature>
<protein>
    <submittedName>
        <fullName evidence="9">MFS transporter</fullName>
    </submittedName>
</protein>
<keyword evidence="5 7" id="KW-1133">Transmembrane helix</keyword>
<keyword evidence="4 7" id="KW-0812">Transmembrane</keyword>
<evidence type="ECO:0000256" key="5">
    <source>
        <dbReference type="ARBA" id="ARBA00022989"/>
    </source>
</evidence>
<feature type="domain" description="Major facilitator superfamily (MFS) profile" evidence="8">
    <location>
        <begin position="18"/>
        <end position="394"/>
    </location>
</feature>
<dbReference type="PANTHER" id="PTHR23517:SF10">
    <property type="entry name" value="MAJOR FACILITATOR SUPERFAMILY (MFS) PROFILE DOMAIN-CONTAINING PROTEIN"/>
    <property type="match status" value="1"/>
</dbReference>
<comment type="caution">
    <text evidence="9">The sequence shown here is derived from an EMBL/GenBank/DDBJ whole genome shotgun (WGS) entry which is preliminary data.</text>
</comment>
<evidence type="ECO:0000256" key="7">
    <source>
        <dbReference type="SAM" id="Phobius"/>
    </source>
</evidence>
<evidence type="ECO:0000313" key="9">
    <source>
        <dbReference type="EMBL" id="TYC50277.1"/>
    </source>
</evidence>
<evidence type="ECO:0000256" key="2">
    <source>
        <dbReference type="ARBA" id="ARBA00022448"/>
    </source>
</evidence>
<dbReference type="PROSITE" id="PS50850">
    <property type="entry name" value="MFS"/>
    <property type="match status" value="1"/>
</dbReference>
<dbReference type="EMBL" id="SDGZ01000009">
    <property type="protein sequence ID" value="TYC50277.1"/>
    <property type="molecule type" value="Genomic_DNA"/>
</dbReference>
<dbReference type="PANTHER" id="PTHR23517">
    <property type="entry name" value="RESISTANCE PROTEIN MDTM, PUTATIVE-RELATED-RELATED"/>
    <property type="match status" value="1"/>
</dbReference>
<dbReference type="Gene3D" id="1.20.1250.20">
    <property type="entry name" value="MFS general substrate transporter like domains"/>
    <property type="match status" value="2"/>
</dbReference>
<keyword evidence="2" id="KW-0813">Transport</keyword>
<keyword evidence="3" id="KW-1003">Cell membrane</keyword>
<evidence type="ECO:0000256" key="4">
    <source>
        <dbReference type="ARBA" id="ARBA00022692"/>
    </source>
</evidence>
<reference evidence="9 10" key="1">
    <citation type="submission" date="2019-01" db="EMBL/GenBank/DDBJ databases">
        <title>Weissella sp. nov., a novel lactic acid bacterium isolated from animal feces.</title>
        <authorList>
            <person name="Wang L.-T."/>
        </authorList>
    </citation>
    <scope>NUCLEOTIDE SEQUENCE [LARGE SCALE GENOMIC DNA]</scope>
    <source>
        <strain evidence="9 10">8H-2</strain>
    </source>
</reference>
<dbReference type="SUPFAM" id="SSF103473">
    <property type="entry name" value="MFS general substrate transporter"/>
    <property type="match status" value="1"/>
</dbReference>
<dbReference type="AlphaFoldDB" id="A0A6C2C8M2"/>
<gene>
    <name evidence="9" type="ORF">ESZ50_02690</name>
</gene>
<dbReference type="Pfam" id="PF07690">
    <property type="entry name" value="MFS_1"/>
    <property type="match status" value="1"/>
</dbReference>
<organism evidence="9 10">
    <name type="scientific">Weissella muntiaci</name>
    <dbReference type="NCBI Taxonomy" id="2508881"/>
    <lineage>
        <taxon>Bacteria</taxon>
        <taxon>Bacillati</taxon>
        <taxon>Bacillota</taxon>
        <taxon>Bacilli</taxon>
        <taxon>Lactobacillales</taxon>
        <taxon>Lactobacillaceae</taxon>
        <taxon>Weissella</taxon>
    </lineage>
</organism>
<dbReference type="RefSeq" id="WP_148622068.1">
    <property type="nucleotide sequence ID" value="NZ_SDGZ01000009.1"/>
</dbReference>
<evidence type="ECO:0000256" key="1">
    <source>
        <dbReference type="ARBA" id="ARBA00004651"/>
    </source>
</evidence>
<feature type="transmembrane region" description="Helical" evidence="7">
    <location>
        <begin position="370"/>
        <end position="390"/>
    </location>
</feature>
<feature type="transmembrane region" description="Helical" evidence="7">
    <location>
        <begin position="109"/>
        <end position="127"/>
    </location>
</feature>
<dbReference type="GO" id="GO:0005886">
    <property type="term" value="C:plasma membrane"/>
    <property type="evidence" value="ECO:0007669"/>
    <property type="project" value="UniProtKB-SubCell"/>
</dbReference>
<feature type="transmembrane region" description="Helical" evidence="7">
    <location>
        <begin position="147"/>
        <end position="165"/>
    </location>
</feature>
<dbReference type="InterPro" id="IPR036259">
    <property type="entry name" value="MFS_trans_sf"/>
</dbReference>
<feature type="transmembrane region" description="Helical" evidence="7">
    <location>
        <begin position="85"/>
        <end position="103"/>
    </location>
</feature>
<feature type="transmembrane region" description="Helical" evidence="7">
    <location>
        <begin position="254"/>
        <end position="275"/>
    </location>
</feature>
<accession>A0A6C2C8M2</accession>
<feature type="transmembrane region" description="Helical" evidence="7">
    <location>
        <begin position="21"/>
        <end position="40"/>
    </location>
</feature>
<evidence type="ECO:0000313" key="10">
    <source>
        <dbReference type="Proteomes" id="UP000371977"/>
    </source>
</evidence>
<dbReference type="Proteomes" id="UP000371977">
    <property type="component" value="Unassembled WGS sequence"/>
</dbReference>
<evidence type="ECO:0000259" key="8">
    <source>
        <dbReference type="PROSITE" id="PS50850"/>
    </source>
</evidence>
<keyword evidence="10" id="KW-1185">Reference proteome</keyword>
<evidence type="ECO:0000256" key="6">
    <source>
        <dbReference type="ARBA" id="ARBA00023136"/>
    </source>
</evidence>
<evidence type="ECO:0000256" key="3">
    <source>
        <dbReference type="ARBA" id="ARBA00022475"/>
    </source>
</evidence>
<proteinExistence type="predicted"/>
<dbReference type="GO" id="GO:0022857">
    <property type="term" value="F:transmembrane transporter activity"/>
    <property type="evidence" value="ECO:0007669"/>
    <property type="project" value="InterPro"/>
</dbReference>
<feature type="transmembrane region" description="Helical" evidence="7">
    <location>
        <begin position="52"/>
        <end position="73"/>
    </location>
</feature>
<dbReference type="InterPro" id="IPR050171">
    <property type="entry name" value="MFS_Transporters"/>
</dbReference>
<keyword evidence="6 7" id="KW-0472">Membrane</keyword>
<name>A0A6C2C8M2_9LACO</name>